<gene>
    <name evidence="1" type="ORF">Ppb6_00536</name>
</gene>
<sequence length="44" mass="5403">MISRDDYHIQRREQKVVLSPVLDLYNSEIIYQKQINYCIYVKVK</sequence>
<name>A0A1C0U8L8_9GAMM</name>
<dbReference type="AlphaFoldDB" id="A0A1C0U8L8"/>
<evidence type="ECO:0000313" key="1">
    <source>
        <dbReference type="EMBL" id="OCQ54225.1"/>
    </source>
</evidence>
<keyword evidence="2" id="KW-1185">Reference proteome</keyword>
<protein>
    <submittedName>
        <fullName evidence="1">Uncharacterized protein</fullName>
    </submittedName>
</protein>
<dbReference type="Proteomes" id="UP000093476">
    <property type="component" value="Unassembled WGS sequence"/>
</dbReference>
<proteinExistence type="predicted"/>
<dbReference type="EMBL" id="LOMY01000018">
    <property type="protein sequence ID" value="OCQ54225.1"/>
    <property type="molecule type" value="Genomic_DNA"/>
</dbReference>
<comment type="caution">
    <text evidence="1">The sequence shown here is derived from an EMBL/GenBank/DDBJ whole genome shotgun (WGS) entry which is preliminary data.</text>
</comment>
<evidence type="ECO:0000313" key="2">
    <source>
        <dbReference type="Proteomes" id="UP000093476"/>
    </source>
</evidence>
<organism evidence="1 2">
    <name type="scientific">Photorhabdus australis subsp. thailandensis</name>
    <dbReference type="NCBI Taxonomy" id="2805096"/>
    <lineage>
        <taxon>Bacteria</taxon>
        <taxon>Pseudomonadati</taxon>
        <taxon>Pseudomonadota</taxon>
        <taxon>Gammaproteobacteria</taxon>
        <taxon>Enterobacterales</taxon>
        <taxon>Morganellaceae</taxon>
        <taxon>Photorhabdus</taxon>
    </lineage>
</organism>
<accession>A0A1C0U8L8</accession>
<reference evidence="1 2" key="1">
    <citation type="submission" date="2015-12" db="EMBL/GenBank/DDBJ databases">
        <title>Genome comparisons provide insights into the role of secondary metabolites in the pathogenic phase of the Photorhabdus life cycle.</title>
        <authorList>
            <person name="Tobias N.J."/>
            <person name="Mishra B."/>
            <person name="Gupta D.K."/>
            <person name="Thines M."/>
            <person name="Stinear T.P."/>
            <person name="Bode H.B."/>
        </authorList>
    </citation>
    <scope>NUCLEOTIDE SEQUENCE [LARGE SCALE GENOMIC DNA]</scope>
    <source>
        <strain evidence="1 2">PB68.1</strain>
    </source>
</reference>